<dbReference type="GO" id="GO:0006421">
    <property type="term" value="P:asparaginyl-tRNA aminoacylation"/>
    <property type="evidence" value="ECO:0007669"/>
    <property type="project" value="UniProtKB-UniRule"/>
</dbReference>
<dbReference type="GO" id="GO:0005524">
    <property type="term" value="F:ATP binding"/>
    <property type="evidence" value="ECO:0007669"/>
    <property type="project" value="UniProtKB-UniRule"/>
</dbReference>
<keyword evidence="5 8" id="KW-0067">ATP-binding</keyword>
<dbReference type="InterPro" id="IPR004364">
    <property type="entry name" value="Aa-tRNA-synt_II"/>
</dbReference>
<dbReference type="SUPFAM" id="SSF50249">
    <property type="entry name" value="Nucleic acid-binding proteins"/>
    <property type="match status" value="1"/>
</dbReference>
<dbReference type="HAMAP" id="MF_00534">
    <property type="entry name" value="Asn_tRNA_synth"/>
    <property type="match status" value="1"/>
</dbReference>
<dbReference type="Proteomes" id="UP000580683">
    <property type="component" value="Unassembled WGS sequence"/>
</dbReference>
<evidence type="ECO:0000313" key="10">
    <source>
        <dbReference type="EMBL" id="MBC1978789.1"/>
    </source>
</evidence>
<keyword evidence="4 8" id="KW-0547">Nucleotide-binding</keyword>
<feature type="domain" description="Aminoacyl-transfer RNA synthetases class-II family profile" evidence="9">
    <location>
        <begin position="130"/>
        <end position="430"/>
    </location>
</feature>
<evidence type="ECO:0000256" key="6">
    <source>
        <dbReference type="ARBA" id="ARBA00022917"/>
    </source>
</evidence>
<dbReference type="Pfam" id="PF00152">
    <property type="entry name" value="tRNA-synt_2"/>
    <property type="match status" value="1"/>
</dbReference>
<dbReference type="GO" id="GO:0003676">
    <property type="term" value="F:nucleic acid binding"/>
    <property type="evidence" value="ECO:0007669"/>
    <property type="project" value="InterPro"/>
</dbReference>
<sequence length="430" mass="48983">MKITINQASEFVGKEVTIGAWLANKRSSGKIAFLQLRDGTGFMQGVVVKAEVGDDIFATAKALTQETSLFVTGTINEDTRSPFGYEMAVSSVEVISESHDYPITPKEHGTEFLMDHRHLWLRSNRQHAIMKIRNEIIRASYEFFNQEGFLKIDPPILTGSAPEGTTELFHTKYFEEDAFLSQSGQLYMEAAAMAFGKVFSFGPTFRAEKSKTRRHLIEFWMIEPEMAFYKLEDSLQVQENYVAFLVKAVLDNCRLELDRLGRDVSHLEKMVAPFPRITYTEAIERLHELGFDDIVWGDDFGAPHETAIADSFEKPVFITHYPKAIKPFYMPEDPENDQVVLCADMIAPEGYGEIIGGSERIHDLETLQARMEDFDLDQEAYSWYLDLARYGSVPHSGFGLGLERTVAWISGTEHVRETIPFPRLLNRLYP</sequence>
<organism evidence="10 11">
    <name type="scientific">Listeria marthii</name>
    <dbReference type="NCBI Taxonomy" id="529731"/>
    <lineage>
        <taxon>Bacteria</taxon>
        <taxon>Bacillati</taxon>
        <taxon>Bacillota</taxon>
        <taxon>Bacilli</taxon>
        <taxon>Bacillales</taxon>
        <taxon>Listeriaceae</taxon>
        <taxon>Listeria</taxon>
    </lineage>
</organism>
<keyword evidence="6 8" id="KW-0648">Protein biosynthesis</keyword>
<evidence type="ECO:0000256" key="4">
    <source>
        <dbReference type="ARBA" id="ARBA00022741"/>
    </source>
</evidence>
<dbReference type="GO" id="GO:0004816">
    <property type="term" value="F:asparagine-tRNA ligase activity"/>
    <property type="evidence" value="ECO:0007669"/>
    <property type="project" value="UniProtKB-UniRule"/>
</dbReference>
<dbReference type="NCBIfam" id="NF003037">
    <property type="entry name" value="PRK03932.1"/>
    <property type="match status" value="1"/>
</dbReference>
<evidence type="ECO:0000256" key="5">
    <source>
        <dbReference type="ARBA" id="ARBA00022840"/>
    </source>
</evidence>
<gene>
    <name evidence="8 10" type="primary">asnS</name>
    <name evidence="10" type="ORF">HCJ63_09885</name>
</gene>
<dbReference type="Gene3D" id="2.40.50.140">
    <property type="entry name" value="Nucleic acid-binding proteins"/>
    <property type="match status" value="1"/>
</dbReference>
<dbReference type="NCBIfam" id="TIGR00457">
    <property type="entry name" value="asnS"/>
    <property type="match status" value="1"/>
</dbReference>
<dbReference type="Gene3D" id="3.30.930.10">
    <property type="entry name" value="Bira Bifunctional Protein, Domain 2"/>
    <property type="match status" value="1"/>
</dbReference>
<accession>A0A842CHL1</accession>
<dbReference type="InterPro" id="IPR004365">
    <property type="entry name" value="NA-bd_OB_tRNA"/>
</dbReference>
<comment type="caution">
    <text evidence="10">The sequence shown here is derived from an EMBL/GenBank/DDBJ whole genome shotgun (WGS) entry which is preliminary data.</text>
</comment>
<comment type="catalytic activity">
    <reaction evidence="8">
        <text>tRNA(Asn) + L-asparagine + ATP = L-asparaginyl-tRNA(Asn) + AMP + diphosphate + H(+)</text>
        <dbReference type="Rhea" id="RHEA:11180"/>
        <dbReference type="Rhea" id="RHEA-COMP:9659"/>
        <dbReference type="Rhea" id="RHEA-COMP:9674"/>
        <dbReference type="ChEBI" id="CHEBI:15378"/>
        <dbReference type="ChEBI" id="CHEBI:30616"/>
        <dbReference type="ChEBI" id="CHEBI:33019"/>
        <dbReference type="ChEBI" id="CHEBI:58048"/>
        <dbReference type="ChEBI" id="CHEBI:78442"/>
        <dbReference type="ChEBI" id="CHEBI:78515"/>
        <dbReference type="ChEBI" id="CHEBI:456215"/>
        <dbReference type="EC" id="6.1.1.22"/>
    </reaction>
</comment>
<reference evidence="10 11" key="1">
    <citation type="submission" date="2020-03" db="EMBL/GenBank/DDBJ databases">
        <title>Soil Listeria distribution.</title>
        <authorList>
            <person name="Liao J."/>
            <person name="Wiedmann M."/>
        </authorList>
    </citation>
    <scope>NUCLEOTIDE SEQUENCE [LARGE SCALE GENOMIC DNA]</scope>
    <source>
        <strain evidence="10 11">FSL L7-0504</strain>
    </source>
</reference>
<dbReference type="EC" id="6.1.1.22" evidence="8"/>
<keyword evidence="7 8" id="KW-0030">Aminoacyl-tRNA synthetase</keyword>
<dbReference type="InterPro" id="IPR012340">
    <property type="entry name" value="NA-bd_OB-fold"/>
</dbReference>
<dbReference type="EMBL" id="JAASWI010000004">
    <property type="protein sequence ID" value="MBC1978789.1"/>
    <property type="molecule type" value="Genomic_DNA"/>
</dbReference>
<dbReference type="RefSeq" id="WP_185505985.1">
    <property type="nucleotide sequence ID" value="NZ_JAARXB010000002.1"/>
</dbReference>
<proteinExistence type="inferred from homology"/>
<comment type="subcellular location">
    <subcellularLocation>
        <location evidence="8">Cytoplasm</location>
    </subcellularLocation>
</comment>
<evidence type="ECO:0000256" key="8">
    <source>
        <dbReference type="HAMAP-Rule" id="MF_00534"/>
    </source>
</evidence>
<dbReference type="InterPro" id="IPR006195">
    <property type="entry name" value="aa-tRNA-synth_II"/>
</dbReference>
<keyword evidence="2 8" id="KW-0963">Cytoplasm</keyword>
<evidence type="ECO:0000256" key="3">
    <source>
        <dbReference type="ARBA" id="ARBA00022598"/>
    </source>
</evidence>
<dbReference type="PANTHER" id="PTHR22594:SF34">
    <property type="entry name" value="ASPARAGINE--TRNA LIGASE, MITOCHONDRIAL-RELATED"/>
    <property type="match status" value="1"/>
</dbReference>
<dbReference type="GO" id="GO:0016740">
    <property type="term" value="F:transferase activity"/>
    <property type="evidence" value="ECO:0007669"/>
    <property type="project" value="UniProtKB-ARBA"/>
</dbReference>
<dbReference type="PRINTS" id="PR01042">
    <property type="entry name" value="TRNASYNTHASP"/>
</dbReference>
<dbReference type="SUPFAM" id="SSF55681">
    <property type="entry name" value="Class II aaRS and biotin synthetases"/>
    <property type="match status" value="1"/>
</dbReference>
<dbReference type="CDD" id="cd04323">
    <property type="entry name" value="AsnRS_cyto_like_N"/>
    <property type="match status" value="1"/>
</dbReference>
<name>A0A842CHL1_9LIST</name>
<evidence type="ECO:0000259" key="9">
    <source>
        <dbReference type="PROSITE" id="PS50862"/>
    </source>
</evidence>
<dbReference type="InterPro" id="IPR002312">
    <property type="entry name" value="Asp/Asn-tRNA-synth_IIb"/>
</dbReference>
<dbReference type="InterPro" id="IPR004522">
    <property type="entry name" value="Asn-tRNA-ligase"/>
</dbReference>
<dbReference type="NCBIfam" id="NF003483">
    <property type="entry name" value="PRK05159.1"/>
    <property type="match status" value="1"/>
</dbReference>
<comment type="similarity">
    <text evidence="1 8">Belongs to the class-II aminoacyl-tRNA synthetase family.</text>
</comment>
<dbReference type="PANTHER" id="PTHR22594">
    <property type="entry name" value="ASPARTYL/LYSYL-TRNA SYNTHETASE"/>
    <property type="match status" value="1"/>
</dbReference>
<dbReference type="Pfam" id="PF01336">
    <property type="entry name" value="tRNA_anti-codon"/>
    <property type="match status" value="1"/>
</dbReference>
<evidence type="ECO:0000256" key="7">
    <source>
        <dbReference type="ARBA" id="ARBA00023146"/>
    </source>
</evidence>
<dbReference type="GO" id="GO:0140096">
    <property type="term" value="F:catalytic activity, acting on a protein"/>
    <property type="evidence" value="ECO:0007669"/>
    <property type="project" value="UniProtKB-ARBA"/>
</dbReference>
<dbReference type="CDD" id="cd00776">
    <property type="entry name" value="AsxRS_core"/>
    <property type="match status" value="1"/>
</dbReference>
<dbReference type="GO" id="GO:0005737">
    <property type="term" value="C:cytoplasm"/>
    <property type="evidence" value="ECO:0007669"/>
    <property type="project" value="UniProtKB-SubCell"/>
</dbReference>
<evidence type="ECO:0000256" key="1">
    <source>
        <dbReference type="ARBA" id="ARBA00008226"/>
    </source>
</evidence>
<dbReference type="AlphaFoldDB" id="A0A842CHL1"/>
<evidence type="ECO:0000256" key="2">
    <source>
        <dbReference type="ARBA" id="ARBA00022490"/>
    </source>
</evidence>
<dbReference type="InterPro" id="IPR045864">
    <property type="entry name" value="aa-tRNA-synth_II/BPL/LPL"/>
</dbReference>
<protein>
    <recommendedName>
        <fullName evidence="8">Asparagine--tRNA ligase</fullName>
        <ecNumber evidence="8">6.1.1.22</ecNumber>
    </recommendedName>
    <alternativeName>
        <fullName evidence="8">Asparaginyl-tRNA synthetase</fullName>
        <shortName evidence="8">AsnRS</shortName>
    </alternativeName>
</protein>
<keyword evidence="3 8" id="KW-0436">Ligase</keyword>
<dbReference type="PROSITE" id="PS50862">
    <property type="entry name" value="AA_TRNA_LIGASE_II"/>
    <property type="match status" value="1"/>
</dbReference>
<evidence type="ECO:0000313" key="11">
    <source>
        <dbReference type="Proteomes" id="UP000580683"/>
    </source>
</evidence>
<comment type="subunit">
    <text evidence="8">Homodimer.</text>
</comment>